<reference evidence="1" key="2">
    <citation type="submission" date="2022-10" db="EMBL/GenBank/DDBJ databases">
        <authorList>
            <person name="Aronson H.S."/>
        </authorList>
    </citation>
    <scope>NUCLEOTIDE SEQUENCE</scope>
    <source>
        <strain evidence="1">RS19-109</strain>
    </source>
</reference>
<evidence type="ECO:0000313" key="1">
    <source>
        <dbReference type="EMBL" id="MDG4475044.1"/>
    </source>
</evidence>
<dbReference type="AlphaFoldDB" id="A0A9X4RKX0"/>
<gene>
    <name evidence="1" type="ORF">OLX77_02575</name>
</gene>
<organism evidence="1 2">
    <name type="scientific">Thiovibrio frasassiensis</name>
    <dbReference type="NCBI Taxonomy" id="2984131"/>
    <lineage>
        <taxon>Bacteria</taxon>
        <taxon>Pseudomonadati</taxon>
        <taxon>Thermodesulfobacteriota</taxon>
        <taxon>Desulfobulbia</taxon>
        <taxon>Desulfobulbales</taxon>
        <taxon>Thiovibrionaceae</taxon>
        <taxon>Thiovibrio</taxon>
    </lineage>
</organism>
<proteinExistence type="predicted"/>
<name>A0A9X4RKX0_9BACT</name>
<dbReference type="RefSeq" id="WP_307632020.1">
    <property type="nucleotide sequence ID" value="NZ_JAPHEH010000001.1"/>
</dbReference>
<comment type="caution">
    <text evidence="1">The sequence shown here is derived from an EMBL/GenBank/DDBJ whole genome shotgun (WGS) entry which is preliminary data.</text>
</comment>
<evidence type="ECO:0000313" key="2">
    <source>
        <dbReference type="Proteomes" id="UP001154240"/>
    </source>
</evidence>
<accession>A0A9X4RKX0</accession>
<keyword evidence="2" id="KW-1185">Reference proteome</keyword>
<dbReference type="EMBL" id="JAPHEH010000001">
    <property type="protein sequence ID" value="MDG4475044.1"/>
    <property type="molecule type" value="Genomic_DNA"/>
</dbReference>
<reference evidence="1" key="1">
    <citation type="journal article" date="2022" name="bioRxiv">
        <title>Thiovibrio frasassiensisgen. nov., sp. nov., an autotrophic, elemental sulfur disproportionating bacterium isolated from sulfidic karst sediment, and proposal of Thiovibrionaceae fam. nov.</title>
        <authorList>
            <person name="Aronson H."/>
            <person name="Thomas C."/>
            <person name="Bhattacharyya M."/>
            <person name="Eckstein S."/>
            <person name="Jensen S."/>
            <person name="Barco R."/>
            <person name="Macalady J."/>
            <person name="Amend J."/>
        </authorList>
    </citation>
    <scope>NUCLEOTIDE SEQUENCE</scope>
    <source>
        <strain evidence="1">RS19-109</strain>
    </source>
</reference>
<protein>
    <submittedName>
        <fullName evidence="1">DUF2971 domain-containing protein</fullName>
    </submittedName>
</protein>
<sequence>MRVYHFVNEEHEIGNLRRKRLKIANLTELNDPFELFGVEMSNNQVRRAFEKMKRELSENRGILCFSEDWSNPVVWSHYANHHKGLCLGFEVPDECLGQVHYSRKRLVADLEKLSNPSSLALDEARKFLFTKYSHWRYEKEHRSFVTLEDKDPETGLYFVDFSDRLRLESVIVGARSTASRADIRSALGELATGVEVFKARLAFKKFKVVRQRKQQLWV</sequence>
<dbReference type="Proteomes" id="UP001154240">
    <property type="component" value="Unassembled WGS sequence"/>
</dbReference>